<dbReference type="SMR" id="Q2LPI4"/>
<sequence>MQGSIEFYLKVRFFSKMQPQIAMCNIFDQDADKLAEFAFGNGFSAIDWSIDPCLPQDQFLSRMKTLSDFQLRYHCRFFGVDIAYTDRRGEDSLHLLMSTVEQVAQAGGRHMTIHSGLGNPSGEGIDLAKAIDNLSVLVEYGNSNGVAVALENLMTPLTNDPRLFNHIIAESGAFVTIDIGHAHGVRNLYPQMNICGEYVLPNRDKLLNAHIYHTELEGYGHIAPESLTDISSRLDLLGMAESCDWWVIELMSPEKVLSTRDLLVSYLDCRSLLSVGEQQKQPLALFAA</sequence>
<accession>Q2LPI4</accession>
<keyword evidence="2" id="KW-0413">Isomerase</keyword>
<dbReference type="GO" id="GO:0016853">
    <property type="term" value="F:isomerase activity"/>
    <property type="evidence" value="ECO:0007669"/>
    <property type="project" value="UniProtKB-KW"/>
</dbReference>
<evidence type="ECO:0000313" key="2">
    <source>
        <dbReference type="EMBL" id="ABC76011.1"/>
    </source>
</evidence>
<dbReference type="HOGENOM" id="CLU_1044818_0_0_7"/>
<feature type="domain" description="Xylose isomerase-like TIM barrel" evidence="1">
    <location>
        <begin position="57"/>
        <end position="185"/>
    </location>
</feature>
<dbReference type="DNASU" id="3885399"/>
<dbReference type="KEGG" id="sat:SYN_00620"/>
<gene>
    <name evidence="2" type="ORF">SYN_00620</name>
</gene>
<keyword evidence="3" id="KW-1185">Reference proteome</keyword>
<dbReference type="EMBL" id="CP000252">
    <property type="protein sequence ID" value="ABC76011.1"/>
    <property type="molecule type" value="Genomic_DNA"/>
</dbReference>
<reference evidence="2 3" key="1">
    <citation type="journal article" date="2007" name="Proc. Natl. Acad. Sci. U.S.A.">
        <title>The genome of Syntrophus aciditrophicus: life at the thermodynamic limit of microbial growth.</title>
        <authorList>
            <person name="McInerney M.J."/>
            <person name="Rohlin L."/>
            <person name="Mouttaki H."/>
            <person name="Kim U."/>
            <person name="Krupp R.S."/>
            <person name="Rios-Hernandez L."/>
            <person name="Sieber J."/>
            <person name="Struchtemeyer C.G."/>
            <person name="Bhattacharyya A."/>
            <person name="Campbell J.W."/>
            <person name="Gunsalus R.P."/>
        </authorList>
    </citation>
    <scope>NUCLEOTIDE SEQUENCE [LARGE SCALE GENOMIC DNA]</scope>
    <source>
        <strain evidence="2 3">SB</strain>
    </source>
</reference>
<name>Q2LPI4_SYNAS</name>
<evidence type="ECO:0000313" key="3">
    <source>
        <dbReference type="Proteomes" id="UP000001933"/>
    </source>
</evidence>
<organism evidence="2 3">
    <name type="scientific">Syntrophus aciditrophicus (strain SB)</name>
    <dbReference type="NCBI Taxonomy" id="56780"/>
    <lineage>
        <taxon>Bacteria</taxon>
        <taxon>Pseudomonadati</taxon>
        <taxon>Thermodesulfobacteriota</taxon>
        <taxon>Syntrophia</taxon>
        <taxon>Syntrophales</taxon>
        <taxon>Syntrophaceae</taxon>
        <taxon>Syntrophus</taxon>
    </lineage>
</organism>
<dbReference type="InParanoid" id="Q2LPI4"/>
<dbReference type="eggNOG" id="COG1082">
    <property type="taxonomic scope" value="Bacteria"/>
</dbReference>
<dbReference type="SUPFAM" id="SSF51658">
    <property type="entry name" value="Xylose isomerase-like"/>
    <property type="match status" value="1"/>
</dbReference>
<dbReference type="STRING" id="56780.SYN_00620"/>
<dbReference type="Pfam" id="PF01261">
    <property type="entry name" value="AP_endonuc_2"/>
    <property type="match status" value="1"/>
</dbReference>
<dbReference type="AlphaFoldDB" id="Q2LPI4"/>
<protein>
    <submittedName>
        <fullName evidence="2">Sugar phosphate isomerase/epimerase</fullName>
    </submittedName>
</protein>
<evidence type="ECO:0000259" key="1">
    <source>
        <dbReference type="Pfam" id="PF01261"/>
    </source>
</evidence>
<dbReference type="Gene3D" id="3.20.20.150">
    <property type="entry name" value="Divalent-metal-dependent TIM barrel enzymes"/>
    <property type="match status" value="1"/>
</dbReference>
<dbReference type="InterPro" id="IPR013022">
    <property type="entry name" value="Xyl_isomerase-like_TIM-brl"/>
</dbReference>
<proteinExistence type="predicted"/>
<dbReference type="Proteomes" id="UP000001933">
    <property type="component" value="Chromosome"/>
</dbReference>
<dbReference type="InterPro" id="IPR036237">
    <property type="entry name" value="Xyl_isomerase-like_sf"/>
</dbReference>